<feature type="compositionally biased region" description="Polar residues" evidence="3">
    <location>
        <begin position="11"/>
        <end position="22"/>
    </location>
</feature>
<organism evidence="5 6">
    <name type="scientific">Lithohypha guttulata</name>
    <dbReference type="NCBI Taxonomy" id="1690604"/>
    <lineage>
        <taxon>Eukaryota</taxon>
        <taxon>Fungi</taxon>
        <taxon>Dikarya</taxon>
        <taxon>Ascomycota</taxon>
        <taxon>Pezizomycotina</taxon>
        <taxon>Eurotiomycetes</taxon>
        <taxon>Chaetothyriomycetidae</taxon>
        <taxon>Chaetothyriales</taxon>
        <taxon>Trichomeriaceae</taxon>
        <taxon>Lithohypha</taxon>
    </lineage>
</organism>
<sequence>MTAISHPDTPQPSWHNTPSGTMTAAVLEENPSPEKSPLDSFTYQTDYPKPTLPSQDWCLVRVRAAGLNRAELRGRAALPPGKGELNIFQNEYHEDPPAILGEELVGEVAEAGSDSGFQVGEIVTAFIYGGGKAHDGAYAQYSIAHKRRLYRLPFKDSADVERRTGWNVLGAIPMSMWTAYGSIFEAGRLGHRGKGKDETLLIHGGTSSVGIWAILLAKEQGFKVVATTRKEKKTQRLKDAGADHVILDQDLETSIPKLFPDGVDVVLELVGPDMIQRALSWTARYGSVVCTGVLTKNWDVEGFRPAMIPTCRNLTFYGMTNRGSLGPDDEGLEQVEPTLKHIVEKVEDGTFGKEVFLDRMFELKDIGKAHEYMENNEAVGKVVVLVP</sequence>
<protein>
    <recommendedName>
        <fullName evidence="4">Enoyl reductase (ER) domain-containing protein</fullName>
    </recommendedName>
</protein>
<proteinExistence type="predicted"/>
<evidence type="ECO:0000256" key="3">
    <source>
        <dbReference type="SAM" id="MobiDB-lite"/>
    </source>
</evidence>
<dbReference type="InterPro" id="IPR013149">
    <property type="entry name" value="ADH-like_C"/>
</dbReference>
<dbReference type="InterPro" id="IPR020843">
    <property type="entry name" value="ER"/>
</dbReference>
<dbReference type="InterPro" id="IPR036291">
    <property type="entry name" value="NAD(P)-bd_dom_sf"/>
</dbReference>
<dbReference type="InterPro" id="IPR013154">
    <property type="entry name" value="ADH-like_N"/>
</dbReference>
<feature type="domain" description="Enoyl reductase (ER)" evidence="4">
    <location>
        <begin position="36"/>
        <end position="384"/>
    </location>
</feature>
<dbReference type="PANTHER" id="PTHR48106:SF18">
    <property type="entry name" value="QUINONE OXIDOREDUCTASE PIG3"/>
    <property type="match status" value="1"/>
</dbReference>
<dbReference type="SUPFAM" id="SSF50129">
    <property type="entry name" value="GroES-like"/>
    <property type="match status" value="1"/>
</dbReference>
<dbReference type="SMART" id="SM00829">
    <property type="entry name" value="PKS_ER"/>
    <property type="match status" value="1"/>
</dbReference>
<evidence type="ECO:0000313" key="5">
    <source>
        <dbReference type="EMBL" id="KAK5090296.1"/>
    </source>
</evidence>
<evidence type="ECO:0000259" key="4">
    <source>
        <dbReference type="SMART" id="SM00829"/>
    </source>
</evidence>
<keyword evidence="6" id="KW-1185">Reference proteome</keyword>
<dbReference type="Pfam" id="PF00107">
    <property type="entry name" value="ADH_zinc_N"/>
    <property type="match status" value="1"/>
</dbReference>
<comment type="caution">
    <text evidence="5">The sequence shown here is derived from an EMBL/GenBank/DDBJ whole genome shotgun (WGS) entry which is preliminary data.</text>
</comment>
<dbReference type="GO" id="GO:0070402">
    <property type="term" value="F:NADPH binding"/>
    <property type="evidence" value="ECO:0007669"/>
    <property type="project" value="TreeGrafter"/>
</dbReference>
<dbReference type="Gene3D" id="3.40.50.720">
    <property type="entry name" value="NAD(P)-binding Rossmann-like Domain"/>
    <property type="match status" value="1"/>
</dbReference>
<dbReference type="InterPro" id="IPR011032">
    <property type="entry name" value="GroES-like_sf"/>
</dbReference>
<feature type="region of interest" description="Disordered" evidence="3">
    <location>
        <begin position="1"/>
        <end position="23"/>
    </location>
</feature>
<dbReference type="PANTHER" id="PTHR48106">
    <property type="entry name" value="QUINONE OXIDOREDUCTASE PIG3-RELATED"/>
    <property type="match status" value="1"/>
</dbReference>
<dbReference type="Pfam" id="PF08240">
    <property type="entry name" value="ADH_N"/>
    <property type="match status" value="1"/>
</dbReference>
<dbReference type="AlphaFoldDB" id="A0AAN7TAR8"/>
<dbReference type="Gene3D" id="3.90.180.10">
    <property type="entry name" value="Medium-chain alcohol dehydrogenases, catalytic domain"/>
    <property type="match status" value="2"/>
</dbReference>
<dbReference type="EMBL" id="JAVRRJ010000001">
    <property type="protein sequence ID" value="KAK5090296.1"/>
    <property type="molecule type" value="Genomic_DNA"/>
</dbReference>
<evidence type="ECO:0000256" key="1">
    <source>
        <dbReference type="ARBA" id="ARBA00022857"/>
    </source>
</evidence>
<name>A0AAN7TAR8_9EURO</name>
<keyword evidence="2" id="KW-0560">Oxidoreductase</keyword>
<accession>A0AAN7TAR8</accession>
<evidence type="ECO:0000313" key="6">
    <source>
        <dbReference type="Proteomes" id="UP001309876"/>
    </source>
</evidence>
<dbReference type="GO" id="GO:0016651">
    <property type="term" value="F:oxidoreductase activity, acting on NAD(P)H"/>
    <property type="evidence" value="ECO:0007669"/>
    <property type="project" value="TreeGrafter"/>
</dbReference>
<gene>
    <name evidence="5" type="ORF">LTR05_000468</name>
</gene>
<dbReference type="SUPFAM" id="SSF51735">
    <property type="entry name" value="NAD(P)-binding Rossmann-fold domains"/>
    <property type="match status" value="1"/>
</dbReference>
<evidence type="ECO:0000256" key="2">
    <source>
        <dbReference type="ARBA" id="ARBA00023002"/>
    </source>
</evidence>
<reference evidence="5 6" key="1">
    <citation type="submission" date="2023-08" db="EMBL/GenBank/DDBJ databases">
        <title>Black Yeasts Isolated from many extreme environments.</title>
        <authorList>
            <person name="Coleine C."/>
            <person name="Stajich J.E."/>
            <person name="Selbmann L."/>
        </authorList>
    </citation>
    <scope>NUCLEOTIDE SEQUENCE [LARGE SCALE GENOMIC DNA]</scope>
    <source>
        <strain evidence="5 6">CCFEE 5910</strain>
    </source>
</reference>
<keyword evidence="1" id="KW-0521">NADP</keyword>
<dbReference type="Proteomes" id="UP001309876">
    <property type="component" value="Unassembled WGS sequence"/>
</dbReference>